<keyword evidence="1" id="KW-0472">Membrane</keyword>
<gene>
    <name evidence="2" type="ORF">QWZ12_14950</name>
</gene>
<comment type="caution">
    <text evidence="2">The sequence shown here is derived from an EMBL/GenBank/DDBJ whole genome shotgun (WGS) entry which is preliminary data.</text>
</comment>
<organism evidence="2 3">
    <name type="scientific">Methylobacterium adhaesivum</name>
    <dbReference type="NCBI Taxonomy" id="333297"/>
    <lineage>
        <taxon>Bacteria</taxon>
        <taxon>Pseudomonadati</taxon>
        <taxon>Pseudomonadota</taxon>
        <taxon>Alphaproteobacteria</taxon>
        <taxon>Hyphomicrobiales</taxon>
        <taxon>Methylobacteriaceae</taxon>
        <taxon>Methylobacterium</taxon>
    </lineage>
</organism>
<evidence type="ECO:0000256" key="1">
    <source>
        <dbReference type="SAM" id="Phobius"/>
    </source>
</evidence>
<name>A0ABT8BJ48_9HYPH</name>
<protein>
    <submittedName>
        <fullName evidence="2">Threonine/serine exporter family protein</fullName>
    </submittedName>
</protein>
<dbReference type="EMBL" id="JAUFPX010000014">
    <property type="protein sequence ID" value="MDN3591898.1"/>
    <property type="molecule type" value="Genomic_DNA"/>
</dbReference>
<dbReference type="RefSeq" id="WP_238227514.1">
    <property type="nucleotide sequence ID" value="NZ_BPQD01000029.1"/>
</dbReference>
<reference evidence="3" key="1">
    <citation type="journal article" date="2019" name="Int. J. Syst. Evol. Microbiol.">
        <title>The Global Catalogue of Microorganisms (GCM) 10K type strain sequencing project: providing services to taxonomists for standard genome sequencing and annotation.</title>
        <authorList>
            <consortium name="The Broad Institute Genomics Platform"/>
            <consortium name="The Broad Institute Genome Sequencing Center for Infectious Disease"/>
            <person name="Wu L."/>
            <person name="Ma J."/>
        </authorList>
    </citation>
    <scope>NUCLEOTIDE SEQUENCE [LARGE SCALE GENOMIC DNA]</scope>
    <source>
        <strain evidence="3">CECT 7069</strain>
    </source>
</reference>
<dbReference type="Proteomes" id="UP001224644">
    <property type="component" value="Unassembled WGS sequence"/>
</dbReference>
<keyword evidence="1" id="KW-1133">Transmembrane helix</keyword>
<feature type="transmembrane region" description="Helical" evidence="1">
    <location>
        <begin position="106"/>
        <end position="129"/>
    </location>
</feature>
<sequence length="149" mass="16760">MLKASGRDTDLERILAAKDVPKLDKYFRIVHGRGLRPQERIFFETVASALNTSVEDDHIMHLFVAGQYARDADFLSKRIEQAKTSVEQAGERLDRIATDTSNEKRWAIWLLIALVMASFLADVFIAGTVTTLSRRFDAMEAGAVSTTRK</sequence>
<keyword evidence="3" id="KW-1185">Reference proteome</keyword>
<accession>A0ABT8BJ48</accession>
<evidence type="ECO:0000313" key="3">
    <source>
        <dbReference type="Proteomes" id="UP001224644"/>
    </source>
</evidence>
<evidence type="ECO:0000313" key="2">
    <source>
        <dbReference type="EMBL" id="MDN3591898.1"/>
    </source>
</evidence>
<keyword evidence="1" id="KW-0812">Transmembrane</keyword>
<proteinExistence type="predicted"/>